<proteinExistence type="predicted"/>
<dbReference type="AlphaFoldDB" id="A0A5B7IN69"/>
<feature type="region of interest" description="Disordered" evidence="1">
    <location>
        <begin position="31"/>
        <end position="50"/>
    </location>
</feature>
<name>A0A5B7IN69_PORTR</name>
<reference evidence="2 3" key="1">
    <citation type="submission" date="2019-05" db="EMBL/GenBank/DDBJ databases">
        <title>Another draft genome of Portunus trituberculatus and its Hox gene families provides insights of decapod evolution.</title>
        <authorList>
            <person name="Jeong J.-H."/>
            <person name="Song I."/>
            <person name="Kim S."/>
            <person name="Choi T."/>
            <person name="Kim D."/>
            <person name="Ryu S."/>
            <person name="Kim W."/>
        </authorList>
    </citation>
    <scope>NUCLEOTIDE SEQUENCE [LARGE SCALE GENOMIC DNA]</scope>
    <source>
        <tissue evidence="2">Muscle</tissue>
    </source>
</reference>
<protein>
    <submittedName>
        <fullName evidence="2">Uncharacterized protein</fullName>
    </submittedName>
</protein>
<gene>
    <name evidence="2" type="ORF">E2C01_078575</name>
</gene>
<accession>A0A5B7IN69</accession>
<evidence type="ECO:0000313" key="3">
    <source>
        <dbReference type="Proteomes" id="UP000324222"/>
    </source>
</evidence>
<dbReference type="EMBL" id="VSRR010063700">
    <property type="protein sequence ID" value="MPC83855.1"/>
    <property type="molecule type" value="Genomic_DNA"/>
</dbReference>
<comment type="caution">
    <text evidence="2">The sequence shown here is derived from an EMBL/GenBank/DDBJ whole genome shotgun (WGS) entry which is preliminary data.</text>
</comment>
<evidence type="ECO:0000313" key="2">
    <source>
        <dbReference type="EMBL" id="MPC83855.1"/>
    </source>
</evidence>
<dbReference type="Proteomes" id="UP000324222">
    <property type="component" value="Unassembled WGS sequence"/>
</dbReference>
<organism evidence="2 3">
    <name type="scientific">Portunus trituberculatus</name>
    <name type="common">Swimming crab</name>
    <name type="synonym">Neptunus trituberculatus</name>
    <dbReference type="NCBI Taxonomy" id="210409"/>
    <lineage>
        <taxon>Eukaryota</taxon>
        <taxon>Metazoa</taxon>
        <taxon>Ecdysozoa</taxon>
        <taxon>Arthropoda</taxon>
        <taxon>Crustacea</taxon>
        <taxon>Multicrustacea</taxon>
        <taxon>Malacostraca</taxon>
        <taxon>Eumalacostraca</taxon>
        <taxon>Eucarida</taxon>
        <taxon>Decapoda</taxon>
        <taxon>Pleocyemata</taxon>
        <taxon>Brachyura</taxon>
        <taxon>Eubrachyura</taxon>
        <taxon>Portunoidea</taxon>
        <taxon>Portunidae</taxon>
        <taxon>Portuninae</taxon>
        <taxon>Portunus</taxon>
    </lineage>
</organism>
<sequence>MTRGSQVVRELRDGGIRQRGRMSAVTRFKLSVSHGKGRKAHQPSPASTWATPRSVLTCTASMPTPPLSTYCITLPALRPGHHNTRPAYPLGGLRRPPFLAPAVLRLTCAFLRKTGQLPRL</sequence>
<keyword evidence="3" id="KW-1185">Reference proteome</keyword>
<evidence type="ECO:0000256" key="1">
    <source>
        <dbReference type="SAM" id="MobiDB-lite"/>
    </source>
</evidence>